<sequence length="228" mass="25626">MSLLMLLAPPIAFADWRVIVSTDSMTDKELRKAETRNESGHSFSIYRTPSGTVYANFSLSNDSLEVLDTRLPTYRIDKLPPVDLDRSNSVSRTIAKVGGPTLSDSRPRWVNFLLFHGEGNANSGALREIMDGTRIVFRYWLFDGGYRETSFDLASAKSAIASALDIPAEASVEIATEEKKRKDETKAALDRCDVDFDAKNPRLVKPWLQCREATMERFRAKIKGSRLE</sequence>
<protein>
    <submittedName>
        <fullName evidence="1">Uncharacterized protein</fullName>
    </submittedName>
</protein>
<organism evidence="1 2">
    <name type="scientific">Candidatus Methylophosphatis roskildensis</name>
    <dbReference type="NCBI Taxonomy" id="2899263"/>
    <lineage>
        <taxon>Bacteria</taxon>
        <taxon>Pseudomonadati</taxon>
        <taxon>Pseudomonadota</taxon>
        <taxon>Betaproteobacteria</taxon>
        <taxon>Nitrosomonadales</taxon>
        <taxon>Sterolibacteriaceae</taxon>
        <taxon>Candidatus Methylophosphatis</taxon>
    </lineage>
</organism>
<name>A0A9D7E2D8_9PROT</name>
<evidence type="ECO:0000313" key="1">
    <source>
        <dbReference type="EMBL" id="MBK6975241.1"/>
    </source>
</evidence>
<accession>A0A9D7E2D8</accession>
<proteinExistence type="predicted"/>
<reference evidence="1" key="1">
    <citation type="submission" date="2020-10" db="EMBL/GenBank/DDBJ databases">
        <title>Connecting structure to function with the recovery of over 1000 high-quality activated sludge metagenome-assembled genomes encoding full-length rRNA genes using long-read sequencing.</title>
        <authorList>
            <person name="Singleton C.M."/>
            <person name="Petriglieri F."/>
            <person name="Kristensen J.M."/>
            <person name="Kirkegaard R.H."/>
            <person name="Michaelsen T.Y."/>
            <person name="Andersen M.H."/>
            <person name="Karst S.M."/>
            <person name="Dueholm M.S."/>
            <person name="Nielsen P.H."/>
            <person name="Albertsen M."/>
        </authorList>
    </citation>
    <scope>NUCLEOTIDE SEQUENCE</scope>
    <source>
        <strain evidence="1">Bjer_18-Q3-R1-45_BAT3C.347</strain>
    </source>
</reference>
<dbReference type="Proteomes" id="UP000807785">
    <property type="component" value="Unassembled WGS sequence"/>
</dbReference>
<comment type="caution">
    <text evidence="1">The sequence shown here is derived from an EMBL/GenBank/DDBJ whole genome shotgun (WGS) entry which is preliminary data.</text>
</comment>
<evidence type="ECO:0000313" key="2">
    <source>
        <dbReference type="Proteomes" id="UP000807785"/>
    </source>
</evidence>
<dbReference type="EMBL" id="JADJEV010000005">
    <property type="protein sequence ID" value="MBK6975241.1"/>
    <property type="molecule type" value="Genomic_DNA"/>
</dbReference>
<dbReference type="AlphaFoldDB" id="A0A9D7E2D8"/>
<gene>
    <name evidence="1" type="ORF">IPH26_20645</name>
</gene>